<protein>
    <submittedName>
        <fullName evidence="1">Uncharacterized protein</fullName>
    </submittedName>
</protein>
<evidence type="ECO:0000313" key="1">
    <source>
        <dbReference type="EMBL" id="EEG31158.1"/>
    </source>
</evidence>
<organism evidence="1 2">
    <name type="scientific">[Clostridium] methylpentosum DSM 5476</name>
    <dbReference type="NCBI Taxonomy" id="537013"/>
    <lineage>
        <taxon>Bacteria</taxon>
        <taxon>Bacillati</taxon>
        <taxon>Bacillota</taxon>
        <taxon>Clostridia</taxon>
        <taxon>Eubacteriales</taxon>
        <taxon>Oscillospiraceae</taxon>
        <taxon>Oscillospiraceae incertae sedis</taxon>
    </lineage>
</organism>
<feature type="non-terminal residue" evidence="1">
    <location>
        <position position="69"/>
    </location>
</feature>
<comment type="caution">
    <text evidence="1">The sequence shown here is derived from an EMBL/GenBank/DDBJ whole genome shotgun (WGS) entry which is preliminary data.</text>
</comment>
<reference evidence="1 2" key="2">
    <citation type="submission" date="2009-02" db="EMBL/GenBank/DDBJ databases">
        <title>Draft genome sequence of Clostridium methylpentosum (DSM 5476).</title>
        <authorList>
            <person name="Sudarsanam P."/>
            <person name="Ley R."/>
            <person name="Guruge J."/>
            <person name="Turnbaugh P.J."/>
            <person name="Mahowald M."/>
            <person name="Liep D."/>
            <person name="Gordon J."/>
        </authorList>
    </citation>
    <scope>NUCLEOTIDE SEQUENCE [LARGE SCALE GENOMIC DNA]</scope>
    <source>
        <strain evidence="1 2">DSM 5476</strain>
    </source>
</reference>
<dbReference type="Proteomes" id="UP000003340">
    <property type="component" value="Unassembled WGS sequence"/>
</dbReference>
<dbReference type="EMBL" id="ACEC01000042">
    <property type="protein sequence ID" value="EEG31158.1"/>
    <property type="molecule type" value="Genomic_DNA"/>
</dbReference>
<keyword evidence="2" id="KW-1185">Reference proteome</keyword>
<gene>
    <name evidence="1" type="ORF">CLOSTMETH_01190</name>
</gene>
<sequence length="69" mass="8398">MKASVKYLSIYGKREKYPIQTMCRFFGVSRSGYYDYIKWMDKPDRDEVLAAEIARCQKHSRKTYDYRRV</sequence>
<proteinExistence type="predicted"/>
<dbReference type="AlphaFoldDB" id="C0EBH2"/>
<dbReference type="HOGENOM" id="CLU_2781703_0_0_9"/>
<accession>C0EBH2</accession>
<reference evidence="1 2" key="1">
    <citation type="submission" date="2009-01" db="EMBL/GenBank/DDBJ databases">
        <authorList>
            <person name="Fulton L."/>
            <person name="Clifton S."/>
            <person name="Fulton B."/>
            <person name="Xu J."/>
            <person name="Minx P."/>
            <person name="Pepin K.H."/>
            <person name="Johnson M."/>
            <person name="Bhonagiri V."/>
            <person name="Nash W.E."/>
            <person name="Mardis E.R."/>
            <person name="Wilson R.K."/>
        </authorList>
    </citation>
    <scope>NUCLEOTIDE SEQUENCE [LARGE SCALE GENOMIC DNA]</scope>
    <source>
        <strain evidence="1 2">DSM 5476</strain>
    </source>
</reference>
<evidence type="ECO:0000313" key="2">
    <source>
        <dbReference type="Proteomes" id="UP000003340"/>
    </source>
</evidence>
<name>C0EBH2_9FIRM</name>